<evidence type="ECO:0000256" key="1">
    <source>
        <dbReference type="ARBA" id="ARBA00018901"/>
    </source>
</evidence>
<dbReference type="Proteomes" id="UP000190831">
    <property type="component" value="Chromosome G"/>
</dbReference>
<dbReference type="GO" id="GO:0005525">
    <property type="term" value="F:GTP binding"/>
    <property type="evidence" value="ECO:0007669"/>
    <property type="project" value="InterPro"/>
</dbReference>
<dbReference type="SUPFAM" id="SSF52540">
    <property type="entry name" value="P-loop containing nucleoside triphosphate hydrolases"/>
    <property type="match status" value="1"/>
</dbReference>
<name>A0A1G4MHM6_LACFM</name>
<evidence type="ECO:0000313" key="6">
    <source>
        <dbReference type="Proteomes" id="UP000190831"/>
    </source>
</evidence>
<organism evidence="5 6">
    <name type="scientific">Lachancea fermentati</name>
    <name type="common">Zygosaccharomyces fermentati</name>
    <dbReference type="NCBI Taxonomy" id="4955"/>
    <lineage>
        <taxon>Eukaryota</taxon>
        <taxon>Fungi</taxon>
        <taxon>Dikarya</taxon>
        <taxon>Ascomycota</taxon>
        <taxon>Saccharomycotina</taxon>
        <taxon>Saccharomycetes</taxon>
        <taxon>Saccharomycetales</taxon>
        <taxon>Saccharomycetaceae</taxon>
        <taxon>Lachancea</taxon>
    </lineage>
</organism>
<dbReference type="InterPro" id="IPR030378">
    <property type="entry name" value="G_CP_dom"/>
</dbReference>
<protein>
    <recommendedName>
        <fullName evidence="1">Genetic interactor of prohibitins 3, mitochondrial</fullName>
    </recommendedName>
    <alternativeName>
        <fullName evidence="3">Found in mitochondrial proteome protein 38</fullName>
    </alternativeName>
</protein>
<keyword evidence="6" id="KW-1185">Reference proteome</keyword>
<feature type="domain" description="CP-type G" evidence="4">
    <location>
        <begin position="111"/>
        <end position="298"/>
    </location>
</feature>
<dbReference type="InterPro" id="IPR050896">
    <property type="entry name" value="Mito_lipid_metab_GTPase"/>
</dbReference>
<dbReference type="PROSITE" id="PS51721">
    <property type="entry name" value="G_CP"/>
    <property type="match status" value="1"/>
</dbReference>
<dbReference type="InterPro" id="IPR006073">
    <property type="entry name" value="GTP-bd"/>
</dbReference>
<proteinExistence type="predicted"/>
<dbReference type="PANTHER" id="PTHR46434:SF1">
    <property type="entry name" value="GENETIC INTERACTOR OF PROHIBITINS 3, MITOCHONDRIAL"/>
    <property type="match status" value="1"/>
</dbReference>
<dbReference type="PANTHER" id="PTHR46434">
    <property type="entry name" value="GENETIC INTERACTOR OF PROHIBITINS 3, MITOCHONDRIAL"/>
    <property type="match status" value="1"/>
</dbReference>
<gene>
    <name evidence="5" type="ORF">LAFE_0G10022G</name>
</gene>
<keyword evidence="2" id="KW-0809">Transit peptide</keyword>
<dbReference type="GO" id="GO:0042254">
    <property type="term" value="P:ribosome biogenesis"/>
    <property type="evidence" value="ECO:0007669"/>
    <property type="project" value="UniProtKB-ARBA"/>
</dbReference>
<evidence type="ECO:0000313" key="5">
    <source>
        <dbReference type="EMBL" id="SCW03420.1"/>
    </source>
</evidence>
<dbReference type="OMA" id="IIPPFYG"/>
<dbReference type="Pfam" id="PF01926">
    <property type="entry name" value="MMR_HSR1"/>
    <property type="match status" value="1"/>
</dbReference>
<accession>A0A1G4MHM6</accession>
<evidence type="ECO:0000256" key="2">
    <source>
        <dbReference type="ARBA" id="ARBA00022946"/>
    </source>
</evidence>
<dbReference type="AlphaFoldDB" id="A0A1G4MHM6"/>
<dbReference type="OrthoDB" id="1696305at2759"/>
<sequence length="550" mass="62986">MLTQKLLGIKTRLLFTRFVSCKSCGIELQNKNPNEQGYYTEPKKEPLIRSPNLQDVKYLLFTQNPRNVSHENSIPTDSEVRNKLQILNCKRCCDALHRNHYIKEEFPRYSLKQVSNSIPEKSAVFHVVPLTDFPLHLDKSVITDEQFETSLLLTKGDQITPNKSLLQRKAPLFFKEFCKLYLGINSNKTVALSALSSWNVQSVYSMLAASSYLVGAPNVGKSTLINALLQKYSGRKLKNEKSFGNANSTSELEALIDSKRFLHLQTAGVSHIPNMTRAVQPYKIGEKVLYDLPGYSKNMNSIDLDSFIDKKLLERIRKTDLFKKKKLAKQSYASIKGSDSGRCYTVSGLFYLIPPPGTINQVVNYIPGEEKQYRNIDKALTVIKETYQNSETAPLKKYVGVSEEMSSKEKYVRHVIPPFQGTIEIALKDIGFFQLRCTGKYSFKGLYEIWVPKGIEVCVREPLSRLIEEGFEKSIITKRHSVACPKDRSVFSSTYPMAFDEQDVLSKMREMFLQRTSGHILSRRSVQNDPMDILNKLHQEPPNLYWFYCW</sequence>
<dbReference type="GO" id="GO:0005739">
    <property type="term" value="C:mitochondrion"/>
    <property type="evidence" value="ECO:0007669"/>
    <property type="project" value="TreeGrafter"/>
</dbReference>
<evidence type="ECO:0000256" key="3">
    <source>
        <dbReference type="ARBA" id="ARBA00031834"/>
    </source>
</evidence>
<evidence type="ECO:0000259" key="4">
    <source>
        <dbReference type="PROSITE" id="PS51721"/>
    </source>
</evidence>
<dbReference type="EMBL" id="LT598486">
    <property type="protein sequence ID" value="SCW03420.1"/>
    <property type="molecule type" value="Genomic_DNA"/>
</dbReference>
<reference evidence="5 6" key="1">
    <citation type="submission" date="2016-03" db="EMBL/GenBank/DDBJ databases">
        <authorList>
            <person name="Devillers H."/>
        </authorList>
    </citation>
    <scope>NUCLEOTIDE SEQUENCE [LARGE SCALE GENOMIC DNA]</scope>
    <source>
        <strain evidence="5">CBS 6772</strain>
    </source>
</reference>
<dbReference type="STRING" id="4955.A0A1G4MHM6"/>
<dbReference type="Gene3D" id="3.40.50.300">
    <property type="entry name" value="P-loop containing nucleotide triphosphate hydrolases"/>
    <property type="match status" value="1"/>
</dbReference>
<dbReference type="InterPro" id="IPR027417">
    <property type="entry name" value="P-loop_NTPase"/>
</dbReference>